<keyword evidence="2" id="KW-1185">Reference proteome</keyword>
<accession>A0ABD0KJN3</accession>
<sequence length="245" mass="24880">MYSPDSVGKQGGRIGGSFGAVCSSTCFVGGGKVDDVKVVFLADEGIAEDVDVTVFVDEGRANDGEVVLFLDVGKDGEIEIVMFVFEDNVSKAEDGCCCVVAPTGAFVSGACVTLPAASTSLVVLFVSRASGGPRDTVSSSEIPSSCIVVDVEVSDRVIPCVSVDNSLRGLVSVDARGVSVEEPFADSPSDDPGVSVDTGTPSSVVTVVPDACGEETVGGVSLPAEIRGWFIVAHAAMNNSATTNG</sequence>
<comment type="caution">
    <text evidence="1">The sequence shown here is derived from an EMBL/GenBank/DDBJ whole genome shotgun (WGS) entry which is preliminary data.</text>
</comment>
<dbReference type="EMBL" id="JACVVK020000164">
    <property type="protein sequence ID" value="KAK7487433.1"/>
    <property type="molecule type" value="Genomic_DNA"/>
</dbReference>
<dbReference type="Proteomes" id="UP001519460">
    <property type="component" value="Unassembled WGS sequence"/>
</dbReference>
<evidence type="ECO:0000313" key="2">
    <source>
        <dbReference type="Proteomes" id="UP001519460"/>
    </source>
</evidence>
<name>A0ABD0KJN3_9CAEN</name>
<reference evidence="1 2" key="1">
    <citation type="journal article" date="2023" name="Sci. Data">
        <title>Genome assembly of the Korean intertidal mud-creeper Batillaria attramentaria.</title>
        <authorList>
            <person name="Patra A.K."/>
            <person name="Ho P.T."/>
            <person name="Jun S."/>
            <person name="Lee S.J."/>
            <person name="Kim Y."/>
            <person name="Won Y.J."/>
        </authorList>
    </citation>
    <scope>NUCLEOTIDE SEQUENCE [LARGE SCALE GENOMIC DNA]</scope>
    <source>
        <strain evidence="1">Wonlab-2016</strain>
    </source>
</reference>
<evidence type="ECO:0000313" key="1">
    <source>
        <dbReference type="EMBL" id="KAK7487433.1"/>
    </source>
</evidence>
<gene>
    <name evidence="1" type="ORF">BaRGS_00021274</name>
</gene>
<protein>
    <submittedName>
        <fullName evidence="1">Uncharacterized protein</fullName>
    </submittedName>
</protein>
<proteinExistence type="predicted"/>
<dbReference type="AlphaFoldDB" id="A0ABD0KJN3"/>
<organism evidence="1 2">
    <name type="scientific">Batillaria attramentaria</name>
    <dbReference type="NCBI Taxonomy" id="370345"/>
    <lineage>
        <taxon>Eukaryota</taxon>
        <taxon>Metazoa</taxon>
        <taxon>Spiralia</taxon>
        <taxon>Lophotrochozoa</taxon>
        <taxon>Mollusca</taxon>
        <taxon>Gastropoda</taxon>
        <taxon>Caenogastropoda</taxon>
        <taxon>Sorbeoconcha</taxon>
        <taxon>Cerithioidea</taxon>
        <taxon>Batillariidae</taxon>
        <taxon>Batillaria</taxon>
    </lineage>
</organism>